<dbReference type="GO" id="GO:0061928">
    <property type="term" value="F:glutathione specific gamma-glutamylcyclotransferase activity"/>
    <property type="evidence" value="ECO:0007669"/>
    <property type="project" value="UniProtKB-EC"/>
</dbReference>
<dbReference type="SUPFAM" id="SSF110857">
    <property type="entry name" value="Gamma-glutamyl cyclotransferase-like"/>
    <property type="match status" value="1"/>
</dbReference>
<evidence type="ECO:0000313" key="4">
    <source>
        <dbReference type="Proteomes" id="UP000676246"/>
    </source>
</evidence>
<organism evidence="3 4">
    <name type="scientific">Ideonella alba</name>
    <dbReference type="NCBI Taxonomy" id="2824118"/>
    <lineage>
        <taxon>Bacteria</taxon>
        <taxon>Pseudomonadati</taxon>
        <taxon>Pseudomonadota</taxon>
        <taxon>Betaproteobacteria</taxon>
        <taxon>Burkholderiales</taxon>
        <taxon>Sphaerotilaceae</taxon>
        <taxon>Ideonella</taxon>
    </lineage>
</organism>
<dbReference type="GO" id="GO:0006751">
    <property type="term" value="P:glutathione catabolic process"/>
    <property type="evidence" value="ECO:0007669"/>
    <property type="project" value="InterPro"/>
</dbReference>
<protein>
    <recommendedName>
        <fullName evidence="1">glutathione-specific gamma-glutamylcyclotransferase</fullName>
        <ecNumber evidence="1">4.3.2.7</ecNumber>
    </recommendedName>
</protein>
<dbReference type="InterPro" id="IPR006840">
    <property type="entry name" value="ChaC"/>
</dbReference>
<dbReference type="Proteomes" id="UP000676246">
    <property type="component" value="Unassembled WGS sequence"/>
</dbReference>
<dbReference type="CDD" id="cd06661">
    <property type="entry name" value="GGCT_like"/>
    <property type="match status" value="1"/>
</dbReference>
<sequence length="199" mass="22660">MHLALPDARDPAPLLDRTLHEWGGHGPLWLFAYGSLIWKPDFDPAEQRPAQVMGWHRCLRMRSRINRGTPEQPGLVLALVRGGSCHGLALQLPPAQAEATLRQLWLREMPTGTYTPRWLRCQTPQGPLRALAFTLDKHSPAHVGALADHDLLHILRHAQGRYGRTLDYLVQTEEALRRHGITDRHLARQVRLARQHQLL</sequence>
<comment type="caution">
    <text evidence="3">The sequence shown here is derived from an EMBL/GenBank/DDBJ whole genome shotgun (WGS) entry which is preliminary data.</text>
</comment>
<keyword evidence="4" id="KW-1185">Reference proteome</keyword>
<reference evidence="3 4" key="1">
    <citation type="submission" date="2021-04" db="EMBL/GenBank/DDBJ databases">
        <title>The genome sequence of Ideonella sp. 3Y2.</title>
        <authorList>
            <person name="Liu Y."/>
        </authorList>
    </citation>
    <scope>NUCLEOTIDE SEQUENCE [LARGE SCALE GENOMIC DNA]</scope>
    <source>
        <strain evidence="3 4">3Y2</strain>
    </source>
</reference>
<evidence type="ECO:0000313" key="3">
    <source>
        <dbReference type="EMBL" id="MBQ0933371.1"/>
    </source>
</evidence>
<evidence type="ECO:0000256" key="2">
    <source>
        <dbReference type="ARBA" id="ARBA00023239"/>
    </source>
</evidence>
<dbReference type="RefSeq" id="WP_210857036.1">
    <property type="nucleotide sequence ID" value="NZ_JAGQDD010000027.1"/>
</dbReference>
<accession>A0A940YHB7</accession>
<keyword evidence="2" id="KW-0456">Lyase</keyword>
<dbReference type="EMBL" id="JAGQDD010000027">
    <property type="protein sequence ID" value="MBQ0933371.1"/>
    <property type="molecule type" value="Genomic_DNA"/>
</dbReference>
<dbReference type="GO" id="GO:0005737">
    <property type="term" value="C:cytoplasm"/>
    <property type="evidence" value="ECO:0007669"/>
    <property type="project" value="TreeGrafter"/>
</dbReference>
<proteinExistence type="predicted"/>
<dbReference type="Gene3D" id="3.10.490.10">
    <property type="entry name" value="Gamma-glutamyl cyclotransferase-like"/>
    <property type="match status" value="1"/>
</dbReference>
<gene>
    <name evidence="3" type="ORF">KAK03_23095</name>
</gene>
<name>A0A940YHB7_9BURK</name>
<dbReference type="Pfam" id="PF04752">
    <property type="entry name" value="ChaC"/>
    <property type="match status" value="1"/>
</dbReference>
<dbReference type="AlphaFoldDB" id="A0A940YHB7"/>
<dbReference type="EC" id="4.3.2.7" evidence="1"/>
<dbReference type="PANTHER" id="PTHR12192">
    <property type="entry name" value="CATION TRANSPORT PROTEIN CHAC-RELATED"/>
    <property type="match status" value="1"/>
</dbReference>
<dbReference type="InterPro" id="IPR013024">
    <property type="entry name" value="GGCT-like"/>
</dbReference>
<evidence type="ECO:0000256" key="1">
    <source>
        <dbReference type="ARBA" id="ARBA00012344"/>
    </source>
</evidence>
<dbReference type="InterPro" id="IPR036568">
    <property type="entry name" value="GGCT-like_sf"/>
</dbReference>
<dbReference type="PANTHER" id="PTHR12192:SF2">
    <property type="entry name" value="GLUTATHIONE-SPECIFIC GAMMA-GLUTAMYLCYCLOTRANSFERASE 2"/>
    <property type="match status" value="1"/>
</dbReference>